<comment type="caution">
    <text evidence="2">The sequence shown here is derived from an EMBL/GenBank/DDBJ whole genome shotgun (WGS) entry which is preliminary data.</text>
</comment>
<dbReference type="EMBL" id="QWGR01000004">
    <property type="protein sequence ID" value="RIJ48794.1"/>
    <property type="molecule type" value="Genomic_DNA"/>
</dbReference>
<sequence length="283" mass="31811">MNYECLICQVKALEKRMDKYEIAEEKRNTLVSELIQSIAGIDLNTSYSPDISRNIIDELEKHSPISDPYKTEKEESNREMLARYDGFNEMVSQAPDPFNTALRLAIAGNIIDFGPTHQFDVWGTIDRVMSSDFAIDDSEQLRDQIAKAKSILYLGDNCGEVVLDKLFLETIQHPNVVFSVRERPILNDVTQKEAKEVGIAEVAKLVSNGDHAPSTLLHRVSPEFKAMYDSADLIISKGMGNYEGLMDQNDPRLFFLLMIKCPVIGKKIGAQKGDFVIKRSASC</sequence>
<reference evidence="2 3" key="1">
    <citation type="submission" date="2018-08" db="EMBL/GenBank/DDBJ databases">
        <title>Pallidiluteibacterium maritimus gen. nov., sp. nov., isolated from coastal sediment.</title>
        <authorList>
            <person name="Zhou L.Y."/>
        </authorList>
    </citation>
    <scope>NUCLEOTIDE SEQUENCE [LARGE SCALE GENOMIC DNA]</scope>
    <source>
        <strain evidence="2 3">XSD2</strain>
    </source>
</reference>
<dbReference type="RefSeq" id="WP_119437715.1">
    <property type="nucleotide sequence ID" value="NZ_QWGR01000004.1"/>
</dbReference>
<name>A0A399T190_9BACT</name>
<gene>
    <name evidence="2" type="ORF">D1614_09720</name>
</gene>
<proteinExistence type="predicted"/>
<dbReference type="Proteomes" id="UP000265926">
    <property type="component" value="Unassembled WGS sequence"/>
</dbReference>
<keyword evidence="3" id="KW-1185">Reference proteome</keyword>
<dbReference type="InterPro" id="IPR002791">
    <property type="entry name" value="ARMT1-like_metal-bd"/>
</dbReference>
<dbReference type="InterPro" id="IPR036075">
    <property type="entry name" value="ARMT-1-like_metal-bd_sf"/>
</dbReference>
<dbReference type="PIRSF" id="PIRSF006593">
    <property type="entry name" value="UCP006593"/>
    <property type="match status" value="1"/>
</dbReference>
<dbReference type="Gene3D" id="1.10.285.20">
    <property type="entry name" value="Uncharacterised protein PF01937, DUF89, domain 2"/>
    <property type="match status" value="1"/>
</dbReference>
<evidence type="ECO:0000313" key="3">
    <source>
        <dbReference type="Proteomes" id="UP000265926"/>
    </source>
</evidence>
<dbReference type="AlphaFoldDB" id="A0A399T190"/>
<protein>
    <submittedName>
        <fullName evidence="2">DUF89 family protein</fullName>
    </submittedName>
</protein>
<dbReference type="Gene3D" id="3.40.50.10880">
    <property type="entry name" value="Uncharacterised protein PF01937, DUF89, domain 3"/>
    <property type="match status" value="1"/>
</dbReference>
<evidence type="ECO:0000313" key="2">
    <source>
        <dbReference type="EMBL" id="RIJ48794.1"/>
    </source>
</evidence>
<dbReference type="InterPro" id="IPR014444">
    <property type="entry name" value="PH1575-like"/>
</dbReference>
<evidence type="ECO:0000259" key="1">
    <source>
        <dbReference type="Pfam" id="PF01937"/>
    </source>
</evidence>
<organism evidence="2 3">
    <name type="scientific">Maribellus luteus</name>
    <dbReference type="NCBI Taxonomy" id="2305463"/>
    <lineage>
        <taxon>Bacteria</taxon>
        <taxon>Pseudomonadati</taxon>
        <taxon>Bacteroidota</taxon>
        <taxon>Bacteroidia</taxon>
        <taxon>Marinilabiliales</taxon>
        <taxon>Prolixibacteraceae</taxon>
        <taxon>Maribellus</taxon>
    </lineage>
</organism>
<accession>A0A399T190</accession>
<dbReference type="OrthoDB" id="9796465at2"/>
<dbReference type="Pfam" id="PF01937">
    <property type="entry name" value="ARMT1-like_dom"/>
    <property type="match status" value="1"/>
</dbReference>
<feature type="domain" description="Damage-control phosphatase ARMT1-like metal-binding" evidence="1">
    <location>
        <begin position="2"/>
        <end position="274"/>
    </location>
</feature>
<dbReference type="SUPFAM" id="SSF111321">
    <property type="entry name" value="AF1104-like"/>
    <property type="match status" value="1"/>
</dbReference>